<evidence type="ECO:0000313" key="3">
    <source>
        <dbReference type="EMBL" id="EKG10551.1"/>
    </source>
</evidence>
<evidence type="ECO:0000256" key="1">
    <source>
        <dbReference type="SAM" id="MobiDB-lite"/>
    </source>
</evidence>
<dbReference type="OrthoDB" id="514777at2759"/>
<feature type="domain" description="MIF4G" evidence="2">
    <location>
        <begin position="114"/>
        <end position="259"/>
    </location>
</feature>
<protein>
    <submittedName>
        <fullName evidence="3">MIF4G-like type 3</fullName>
    </submittedName>
</protein>
<dbReference type="STRING" id="1126212.K2QL91"/>
<dbReference type="HOGENOM" id="CLU_980295_0_0_1"/>
<dbReference type="InterPro" id="IPR003890">
    <property type="entry name" value="MIF4G-like_typ-3"/>
</dbReference>
<dbReference type="InParanoid" id="K2QL91"/>
<proteinExistence type="predicted"/>
<dbReference type="SUPFAM" id="SSF48371">
    <property type="entry name" value="ARM repeat"/>
    <property type="match status" value="1"/>
</dbReference>
<evidence type="ECO:0000313" key="4">
    <source>
        <dbReference type="Proteomes" id="UP000007129"/>
    </source>
</evidence>
<dbReference type="Proteomes" id="UP000007129">
    <property type="component" value="Unassembled WGS sequence"/>
</dbReference>
<reference evidence="3 4" key="1">
    <citation type="journal article" date="2012" name="BMC Genomics">
        <title>Tools to kill: Genome of one of the most destructive plant pathogenic fungi Macrophomina phaseolina.</title>
        <authorList>
            <person name="Islam M.S."/>
            <person name="Haque M.S."/>
            <person name="Islam M.M."/>
            <person name="Emdad E.M."/>
            <person name="Halim A."/>
            <person name="Hossen Q.M.M."/>
            <person name="Hossain M.Z."/>
            <person name="Ahmed B."/>
            <person name="Rahim S."/>
            <person name="Rahman M.S."/>
            <person name="Alam M.M."/>
            <person name="Hou S."/>
            <person name="Wan X."/>
            <person name="Saito J.A."/>
            <person name="Alam M."/>
        </authorList>
    </citation>
    <scope>NUCLEOTIDE SEQUENCE [LARGE SCALE GENOMIC DNA]</scope>
    <source>
        <strain evidence="3 4">MS6</strain>
    </source>
</reference>
<dbReference type="Gene3D" id="1.25.40.180">
    <property type="match status" value="1"/>
</dbReference>
<dbReference type="GO" id="GO:0003723">
    <property type="term" value="F:RNA binding"/>
    <property type="evidence" value="ECO:0007669"/>
    <property type="project" value="InterPro"/>
</dbReference>
<dbReference type="InterPro" id="IPR016024">
    <property type="entry name" value="ARM-type_fold"/>
</dbReference>
<name>K2QL91_MACPH</name>
<feature type="region of interest" description="Disordered" evidence="1">
    <location>
        <begin position="10"/>
        <end position="30"/>
    </location>
</feature>
<dbReference type="AlphaFoldDB" id="K2QL91"/>
<accession>K2QL91</accession>
<dbReference type="VEuPathDB" id="FungiDB:MPH_12409"/>
<comment type="caution">
    <text evidence="3">The sequence shown here is derived from an EMBL/GenBank/DDBJ whole genome shotgun (WGS) entry which is preliminary data.</text>
</comment>
<organism evidence="3 4">
    <name type="scientific">Macrophomina phaseolina (strain MS6)</name>
    <name type="common">Charcoal rot fungus</name>
    <dbReference type="NCBI Taxonomy" id="1126212"/>
    <lineage>
        <taxon>Eukaryota</taxon>
        <taxon>Fungi</taxon>
        <taxon>Dikarya</taxon>
        <taxon>Ascomycota</taxon>
        <taxon>Pezizomycotina</taxon>
        <taxon>Dothideomycetes</taxon>
        <taxon>Dothideomycetes incertae sedis</taxon>
        <taxon>Botryosphaeriales</taxon>
        <taxon>Botryosphaeriaceae</taxon>
        <taxon>Macrophomina</taxon>
    </lineage>
</organism>
<dbReference type="EMBL" id="AHHD01000517">
    <property type="protein sequence ID" value="EKG10551.1"/>
    <property type="molecule type" value="Genomic_DNA"/>
</dbReference>
<gene>
    <name evidence="3" type="ORF">MPH_12409</name>
</gene>
<dbReference type="eggNOG" id="KOG0401">
    <property type="taxonomic scope" value="Eukaryota"/>
</dbReference>
<dbReference type="Pfam" id="PF02854">
    <property type="entry name" value="MIF4G"/>
    <property type="match status" value="1"/>
</dbReference>
<evidence type="ECO:0000259" key="2">
    <source>
        <dbReference type="Pfam" id="PF02854"/>
    </source>
</evidence>
<sequence>MIVIAYADAISSPMDPTRPDPRHPPSGSQPWSVQMDAATFGQLLIDHAHRAILAPPDDESTHLSPALDDLNSALVTLSSASPTEQIMSTADDIAVLASQSERGSDSRILRLSAEKIVQRACADPSLSSTYAPLCARMAKTVSPAISDADVADKDGAPVVGGALFEKHLLNQCQAEFESSDGVKPGVLQFLAALYETGLLPLRVACTCIRAVLEQEGGPDGSVLVGLVALLRAVRPAMTESEKGVQMMQSWLERVEKTRERPGLDGDVRKKLGKLLDEGANLKSP</sequence>